<dbReference type="InterPro" id="IPR004477">
    <property type="entry name" value="ComEC_N"/>
</dbReference>
<proteinExistence type="predicted"/>
<dbReference type="NCBIfam" id="TIGR00361">
    <property type="entry name" value="ComEC_Rec2"/>
    <property type="match status" value="1"/>
</dbReference>
<evidence type="ECO:0000259" key="6">
    <source>
        <dbReference type="SMART" id="SM00849"/>
    </source>
</evidence>
<sequence>MKQTGYWFNLSLIIICLHGMFFWQHWSLLIPEIWCIFILIRQHRNCFDWLLAILICIIICFIGGWQRHKLENRIELNKKQVTIQIHPNKIQQTEYGWRGFGELNGRSIIVAWQQKDLDYSKLTPQNQDKISITGSGKLLKAQTKRNQFGFDYAQYLKQRNINYVFNFTKIKLIQRTKLTGISWLVNQIEKLHLYLVCWFEKLPSSLRDYSETLLLGYTRKNFFDDNPGIQKLGLVHLFSISGFQVMLFYQLWRKVGRNLRVPLEFNLLGLQFGLIFVWIFAGGVLSLIRPILLASLHLWSEVHLIKLAPIDAWGITAILGLLFEPGILQTMGGQLSYLLALGLIIFQDKPAWKQSICLGVLIIPIIITYTHQWHPVALLVNILAVPLFTWVIIPLILIGVGAFCFQQMELANFCDYIIYIFKIGIKLGDTLPGMLNFPAIHDIWLIIILTITIIALVEYKVKWILILLVIYFISWGYVFVNPCGRVIFFDVGQGDATLIIEPFLKSTTLVDVGGKFNWKNSKQNYQAKELAVNLWAHGITQVDQVVLTHQDYDHIGNLLELARDIKIRRIIIPQGMEKTKAFKKFVAPSNISVETIKAPATLLNSFYVLHPMKSGSGKNEDSIALFKQCGSLGLILTGDLDQMGELKILERYQLPLNGILKLGHHGSNTSTHSNWIRQLKPRYALISAGVNNRYHHPHEETMKKLDQEPTIVFNTQKNGMVSYTWFRKWFWWRTQLDGS</sequence>
<evidence type="ECO:0000256" key="5">
    <source>
        <dbReference type="ARBA" id="ARBA00023136"/>
    </source>
</evidence>
<reference evidence="7 8" key="1">
    <citation type="submission" date="2019-08" db="EMBL/GenBank/DDBJ databases">
        <authorList>
            <person name="Chang H.C."/>
            <person name="Mun S.Y."/>
        </authorList>
    </citation>
    <scope>NUCLEOTIDE SEQUENCE [LARGE SCALE GENOMIC DNA]</scope>
    <source>
        <strain evidence="7 8">SK</strain>
    </source>
</reference>
<keyword evidence="8" id="KW-1185">Reference proteome</keyword>
<dbReference type="Gene3D" id="3.60.15.10">
    <property type="entry name" value="Ribonuclease Z/Hydroxyacylglutathione hydrolase-like"/>
    <property type="match status" value="1"/>
</dbReference>
<keyword evidence="5" id="KW-0472">Membrane</keyword>
<dbReference type="GO" id="GO:0030420">
    <property type="term" value="P:establishment of competence for transformation"/>
    <property type="evidence" value="ECO:0007669"/>
    <property type="project" value="InterPro"/>
</dbReference>
<evidence type="ECO:0000313" key="8">
    <source>
        <dbReference type="Proteomes" id="UP000516446"/>
    </source>
</evidence>
<dbReference type="InterPro" id="IPR035681">
    <property type="entry name" value="ComA-like_MBL"/>
</dbReference>
<dbReference type="SUPFAM" id="SSF56281">
    <property type="entry name" value="Metallo-hydrolase/oxidoreductase"/>
    <property type="match status" value="1"/>
</dbReference>
<evidence type="ECO:0000256" key="2">
    <source>
        <dbReference type="ARBA" id="ARBA00022475"/>
    </source>
</evidence>
<dbReference type="InterPro" id="IPR004797">
    <property type="entry name" value="Competence_ComEC/Rec2"/>
</dbReference>
<keyword evidence="3" id="KW-0812">Transmembrane</keyword>
<dbReference type="PANTHER" id="PTHR30619">
    <property type="entry name" value="DNA INTERNALIZATION/COMPETENCE PROTEIN COMEC/REC2"/>
    <property type="match status" value="1"/>
</dbReference>
<keyword evidence="2" id="KW-1003">Cell membrane</keyword>
<evidence type="ECO:0000256" key="4">
    <source>
        <dbReference type="ARBA" id="ARBA00022989"/>
    </source>
</evidence>
<evidence type="ECO:0000256" key="1">
    <source>
        <dbReference type="ARBA" id="ARBA00004651"/>
    </source>
</evidence>
<dbReference type="NCBIfam" id="TIGR00360">
    <property type="entry name" value="ComEC_N-term"/>
    <property type="match status" value="1"/>
</dbReference>
<dbReference type="InterPro" id="IPR036866">
    <property type="entry name" value="RibonucZ/Hydroxyglut_hydro"/>
</dbReference>
<dbReference type="Proteomes" id="UP000516446">
    <property type="component" value="Chromosome"/>
</dbReference>
<name>A0A7H1MKN0_9LACO</name>
<dbReference type="Pfam" id="PF03772">
    <property type="entry name" value="Competence"/>
    <property type="match status" value="1"/>
</dbReference>
<dbReference type="InterPro" id="IPR052159">
    <property type="entry name" value="Competence_DNA_uptake"/>
</dbReference>
<dbReference type="SMART" id="SM00849">
    <property type="entry name" value="Lactamase_B"/>
    <property type="match status" value="1"/>
</dbReference>
<protein>
    <submittedName>
        <fullName evidence="7">DNA internalization-related competence protein ComEC/Rec2</fullName>
    </submittedName>
</protein>
<feature type="domain" description="Metallo-beta-lactamase" evidence="6">
    <location>
        <begin position="493"/>
        <end position="690"/>
    </location>
</feature>
<dbReference type="CDD" id="cd07731">
    <property type="entry name" value="ComA-like_MBL-fold"/>
    <property type="match status" value="1"/>
</dbReference>
<evidence type="ECO:0000313" key="7">
    <source>
        <dbReference type="EMBL" id="QNT64016.1"/>
    </source>
</evidence>
<evidence type="ECO:0000256" key="3">
    <source>
        <dbReference type="ARBA" id="ARBA00022692"/>
    </source>
</evidence>
<keyword evidence="4" id="KW-1133">Transmembrane helix</keyword>
<dbReference type="GO" id="GO:0005886">
    <property type="term" value="C:plasma membrane"/>
    <property type="evidence" value="ECO:0007669"/>
    <property type="project" value="UniProtKB-SubCell"/>
</dbReference>
<accession>A0A7H1MKN0</accession>
<dbReference type="InterPro" id="IPR001279">
    <property type="entry name" value="Metallo-B-lactamas"/>
</dbReference>
<organism evidence="7 8">
    <name type="scientific">Weissella koreensis</name>
    <dbReference type="NCBI Taxonomy" id="165096"/>
    <lineage>
        <taxon>Bacteria</taxon>
        <taxon>Bacillati</taxon>
        <taxon>Bacillota</taxon>
        <taxon>Bacilli</taxon>
        <taxon>Lactobacillales</taxon>
        <taxon>Lactobacillaceae</taxon>
        <taxon>Weissella</taxon>
    </lineage>
</organism>
<dbReference type="Pfam" id="PF00753">
    <property type="entry name" value="Lactamase_B"/>
    <property type="match status" value="1"/>
</dbReference>
<gene>
    <name evidence="7" type="ORF">FY536_01435</name>
</gene>
<dbReference type="EMBL" id="CP043431">
    <property type="protein sequence ID" value="QNT64016.1"/>
    <property type="molecule type" value="Genomic_DNA"/>
</dbReference>
<dbReference type="PANTHER" id="PTHR30619:SF7">
    <property type="entry name" value="BETA-LACTAMASE DOMAIN PROTEIN"/>
    <property type="match status" value="1"/>
</dbReference>
<dbReference type="AlphaFoldDB" id="A0A7H1MKN0"/>
<comment type="subcellular location">
    <subcellularLocation>
        <location evidence="1">Cell membrane</location>
        <topology evidence="1">Multi-pass membrane protein</topology>
    </subcellularLocation>
</comment>